<keyword evidence="2" id="KW-1185">Reference proteome</keyword>
<dbReference type="AlphaFoldDB" id="A0A391PBY0"/>
<organism evidence="1 2">
    <name type="scientific">Kipferlia bialata</name>
    <dbReference type="NCBI Taxonomy" id="797122"/>
    <lineage>
        <taxon>Eukaryota</taxon>
        <taxon>Metamonada</taxon>
        <taxon>Carpediemonas-like organisms</taxon>
        <taxon>Kipferlia</taxon>
    </lineage>
</organism>
<dbReference type="Proteomes" id="UP000265618">
    <property type="component" value="Unassembled WGS sequence"/>
</dbReference>
<evidence type="ECO:0000313" key="2">
    <source>
        <dbReference type="Proteomes" id="UP000265618"/>
    </source>
</evidence>
<comment type="caution">
    <text evidence="1">The sequence shown here is derived from an EMBL/GenBank/DDBJ whole genome shotgun (WGS) entry which is preliminary data.</text>
</comment>
<protein>
    <submittedName>
        <fullName evidence="1">Uncharacterized protein</fullName>
    </submittedName>
</protein>
<reference evidence="1 2" key="1">
    <citation type="journal article" date="2018" name="PLoS ONE">
        <title>The draft genome of Kipferlia bialata reveals reductive genome evolution in fornicate parasites.</title>
        <authorList>
            <person name="Tanifuji G."/>
            <person name="Takabayashi S."/>
            <person name="Kume K."/>
            <person name="Takagi M."/>
            <person name="Nakayama T."/>
            <person name="Kamikawa R."/>
            <person name="Inagaki Y."/>
            <person name="Hashimoto T."/>
        </authorList>
    </citation>
    <scope>NUCLEOTIDE SEQUENCE [LARGE SCALE GENOMIC DNA]</scope>
    <source>
        <strain evidence="1">NY0173</strain>
    </source>
</reference>
<gene>
    <name evidence="1" type="ORF">KIPB_015314</name>
</gene>
<sequence>MCVYSPSFFQIGDTIEVSVVLRDATNALVPNFTGVAVQVIGSQVGYEYAFYDEASSTYK</sequence>
<accession>A0A391PBY0</accession>
<proteinExistence type="predicted"/>
<dbReference type="EMBL" id="BDIP01008491">
    <property type="protein sequence ID" value="GCA64762.1"/>
    <property type="molecule type" value="Genomic_DNA"/>
</dbReference>
<name>A0A391PBY0_9EUKA</name>
<feature type="non-terminal residue" evidence="1">
    <location>
        <position position="1"/>
    </location>
</feature>
<evidence type="ECO:0000313" key="1">
    <source>
        <dbReference type="EMBL" id="GCA64762.1"/>
    </source>
</evidence>